<dbReference type="EMBL" id="RWJN01000087">
    <property type="protein sequence ID" value="TCD67749.1"/>
    <property type="molecule type" value="Genomic_DNA"/>
</dbReference>
<dbReference type="InterPro" id="IPR002125">
    <property type="entry name" value="CMP_dCMP_dom"/>
</dbReference>
<evidence type="ECO:0000313" key="3">
    <source>
        <dbReference type="EMBL" id="TCD67749.1"/>
    </source>
</evidence>
<protein>
    <recommendedName>
        <fullName evidence="2">CMP/dCMP-type deaminase domain-containing protein</fullName>
    </recommendedName>
</protein>
<feature type="region of interest" description="Disordered" evidence="1">
    <location>
        <begin position="93"/>
        <end position="112"/>
    </location>
</feature>
<accession>A0A4R0RQR1</accession>
<comment type="caution">
    <text evidence="3">The sequence shown here is derived from an EMBL/GenBank/DDBJ whole genome shotgun (WGS) entry which is preliminary data.</text>
</comment>
<dbReference type="AlphaFoldDB" id="A0A4R0RQR1"/>
<dbReference type="Gene3D" id="3.40.140.10">
    <property type="entry name" value="Cytidine Deaminase, domain 2"/>
    <property type="match status" value="1"/>
</dbReference>
<dbReference type="SUPFAM" id="SSF53927">
    <property type="entry name" value="Cytidine deaminase-like"/>
    <property type="match status" value="1"/>
</dbReference>
<name>A0A4R0RQR1_9APHY</name>
<evidence type="ECO:0000259" key="2">
    <source>
        <dbReference type="Pfam" id="PF00383"/>
    </source>
</evidence>
<keyword evidence="4" id="KW-1185">Reference proteome</keyword>
<feature type="domain" description="CMP/dCMP-type deaminase" evidence="2">
    <location>
        <begin position="1"/>
        <end position="75"/>
    </location>
</feature>
<dbReference type="InterPro" id="IPR016193">
    <property type="entry name" value="Cytidine_deaminase-like"/>
</dbReference>
<dbReference type="Proteomes" id="UP000292702">
    <property type="component" value="Unassembled WGS sequence"/>
</dbReference>
<evidence type="ECO:0000256" key="1">
    <source>
        <dbReference type="SAM" id="MobiDB-lite"/>
    </source>
</evidence>
<organism evidence="3 4">
    <name type="scientific">Steccherinum ochraceum</name>
    <dbReference type="NCBI Taxonomy" id="92696"/>
    <lineage>
        <taxon>Eukaryota</taxon>
        <taxon>Fungi</taxon>
        <taxon>Dikarya</taxon>
        <taxon>Basidiomycota</taxon>
        <taxon>Agaricomycotina</taxon>
        <taxon>Agaricomycetes</taxon>
        <taxon>Polyporales</taxon>
        <taxon>Steccherinaceae</taxon>
        <taxon>Steccherinum</taxon>
    </lineage>
</organism>
<dbReference type="GO" id="GO:0006139">
    <property type="term" value="P:nucleobase-containing compound metabolic process"/>
    <property type="evidence" value="ECO:0007669"/>
    <property type="project" value="UniProtKB-ARBA"/>
</dbReference>
<evidence type="ECO:0000313" key="4">
    <source>
        <dbReference type="Proteomes" id="UP000292702"/>
    </source>
</evidence>
<gene>
    <name evidence="3" type="ORF">EIP91_011991</name>
</gene>
<dbReference type="GO" id="GO:0003824">
    <property type="term" value="F:catalytic activity"/>
    <property type="evidence" value="ECO:0007669"/>
    <property type="project" value="InterPro"/>
</dbReference>
<dbReference type="Pfam" id="PF00383">
    <property type="entry name" value="dCMP_cyt_deam_1"/>
    <property type="match status" value="1"/>
</dbReference>
<proteinExistence type="predicted"/>
<sequence length="124" mass="14080">MSKSQFYLSECVDTAMKSSMCFTLGAIVVKGGKVISRGHNHYRPHYDGSEVDTHGLRKPVSMHAEMHAIFNCTGVAPTFKAQLQGIESRVLRAERKQKQHQRQRQQQQEDDYTLDTQPFIVASL</sequence>
<reference evidence="3 4" key="1">
    <citation type="submission" date="2018-11" db="EMBL/GenBank/DDBJ databases">
        <title>Genome assembly of Steccherinum ochraceum LE-BIN_3174, the white-rot fungus of the Steccherinaceae family (The Residual Polyporoid clade, Polyporales, Basidiomycota).</title>
        <authorList>
            <person name="Fedorova T.V."/>
            <person name="Glazunova O.A."/>
            <person name="Landesman E.O."/>
            <person name="Moiseenko K.V."/>
            <person name="Psurtseva N.V."/>
            <person name="Savinova O.S."/>
            <person name="Shakhova N.V."/>
            <person name="Tyazhelova T.V."/>
            <person name="Vasina D.V."/>
        </authorList>
    </citation>
    <scope>NUCLEOTIDE SEQUENCE [LARGE SCALE GENOMIC DNA]</scope>
    <source>
        <strain evidence="3 4">LE-BIN_3174</strain>
    </source>
</reference>
<dbReference type="OrthoDB" id="9972196at2759"/>